<accession>A0A3N0V166</accession>
<dbReference type="EC" id="3.4.21.26" evidence="3"/>
<proteinExistence type="inferred from homology"/>
<dbReference type="PRINTS" id="PR00862">
    <property type="entry name" value="PROLIGOPTASE"/>
</dbReference>
<evidence type="ECO:0000256" key="3">
    <source>
        <dbReference type="ARBA" id="ARBA00011897"/>
    </source>
</evidence>
<dbReference type="Pfam" id="PF02897">
    <property type="entry name" value="Peptidase_S9_N"/>
    <property type="match status" value="1"/>
</dbReference>
<dbReference type="InterPro" id="IPR051167">
    <property type="entry name" value="Prolyl_oligopep/macrocyclase"/>
</dbReference>
<keyword evidence="5" id="KW-0378">Hydrolase</keyword>
<dbReference type="SUPFAM" id="SSF53474">
    <property type="entry name" value="alpha/beta-Hydrolases"/>
    <property type="match status" value="1"/>
</dbReference>
<sequence>MPCLAAAATDYPATPRGEVVEDYFGTAVADPYRWLEDVDAAETLSWVKAQQALAEPFLAALPERAPLKQRLTELWNFERRSTPRLVAGQRFFLKNDGLQNQAELMVQAGRLARPLLDPNLLSKDGTTALTQWEPSANATTLAYALAEAGSDWEVIRFRTVATASDLPDELLRVKFSGQAWTKDEQGLLYSRYPEPKPSTDNAGKTFERLENHTLYYHRLGTPQSADLVVHAPEDPSWTAVGDLSDDGRYALAYVTEGASDNNRLYVYDLKDPLKPEFGGQPLLLLGKDFQRSYTVIGSEGSILYVLTTDGAPKKRVVAIDLAHAEPENWLTVVPEGADVIDSVNHVGGQLLVKTLHDASSRLSRYSLSGQKLGEVQLPGIGDVSAITGKPGQAEAYFQFTGFAQPASNYRLTMKTGKAQLDWAPKLAFQPADYQTEQVFYTSKDGTKVPMFISYKKGLKKNGANPTLLYGYGGFNISLSPTFSPQNLAWMERGGVYAQPSLRGGGEYGEAWHLAGTKERKQNVFDDFAAAAEYLIAHKYTSAKHLGIHGRSNGGLLVGATLNQHPELFAAAVPGVGVMDMLRFHKFTIGAAWREDYGSSETAEGFAYLYPYSPVHNVKPGLKYPPTLTITADHDDRVVPGHSFKYAAAMQWANAGNPNPQLIRIEERGGHGAGKPVGKKIDEVADVLAFLVHYTK</sequence>
<dbReference type="FunFam" id="3.40.50.1820:FF:000005">
    <property type="entry name" value="Prolyl endopeptidase"/>
    <property type="match status" value="1"/>
</dbReference>
<dbReference type="SUPFAM" id="SSF50993">
    <property type="entry name" value="Peptidase/esterase 'gauge' domain"/>
    <property type="match status" value="1"/>
</dbReference>
<dbReference type="GO" id="GO:0004252">
    <property type="term" value="F:serine-type endopeptidase activity"/>
    <property type="evidence" value="ECO:0007669"/>
    <property type="project" value="UniProtKB-EC"/>
</dbReference>
<evidence type="ECO:0000256" key="5">
    <source>
        <dbReference type="ARBA" id="ARBA00022801"/>
    </source>
</evidence>
<evidence type="ECO:0000259" key="8">
    <source>
        <dbReference type="Pfam" id="PF02897"/>
    </source>
</evidence>
<dbReference type="InterPro" id="IPR002470">
    <property type="entry name" value="Peptidase_S9A"/>
</dbReference>
<dbReference type="GO" id="GO:0006508">
    <property type="term" value="P:proteolysis"/>
    <property type="evidence" value="ECO:0007669"/>
    <property type="project" value="UniProtKB-KW"/>
</dbReference>
<dbReference type="PROSITE" id="PS00708">
    <property type="entry name" value="PRO_ENDOPEP_SER"/>
    <property type="match status" value="1"/>
</dbReference>
<dbReference type="GO" id="GO:0005829">
    <property type="term" value="C:cytosol"/>
    <property type="evidence" value="ECO:0007669"/>
    <property type="project" value="TreeGrafter"/>
</dbReference>
<dbReference type="Pfam" id="PF00326">
    <property type="entry name" value="Peptidase_S9"/>
    <property type="match status" value="1"/>
</dbReference>
<keyword evidence="4" id="KW-0645">Protease</keyword>
<dbReference type="InterPro" id="IPR002471">
    <property type="entry name" value="Pept_S9_AS"/>
</dbReference>
<dbReference type="RefSeq" id="WP_123212895.1">
    <property type="nucleotide sequence ID" value="NZ_RJVO01000009.1"/>
</dbReference>
<feature type="domain" description="Peptidase S9 prolyl oligopeptidase catalytic" evidence="7">
    <location>
        <begin position="481"/>
        <end position="694"/>
    </location>
</feature>
<dbReference type="InParanoid" id="A0A3N0V166"/>
<dbReference type="Gene3D" id="2.130.10.120">
    <property type="entry name" value="Prolyl oligopeptidase, N-terminal domain"/>
    <property type="match status" value="1"/>
</dbReference>
<organism evidence="9 10">
    <name type="scientific">Stagnimonas aquatica</name>
    <dbReference type="NCBI Taxonomy" id="2689987"/>
    <lineage>
        <taxon>Bacteria</taxon>
        <taxon>Pseudomonadati</taxon>
        <taxon>Pseudomonadota</taxon>
        <taxon>Gammaproteobacteria</taxon>
        <taxon>Nevskiales</taxon>
        <taxon>Nevskiaceae</taxon>
        <taxon>Stagnimonas</taxon>
    </lineage>
</organism>
<evidence type="ECO:0000313" key="10">
    <source>
        <dbReference type="Proteomes" id="UP000282106"/>
    </source>
</evidence>
<dbReference type="PANTHER" id="PTHR42881:SF2">
    <property type="entry name" value="PROLYL ENDOPEPTIDASE"/>
    <property type="match status" value="1"/>
</dbReference>
<dbReference type="InterPro" id="IPR001375">
    <property type="entry name" value="Peptidase_S9_cat"/>
</dbReference>
<reference evidence="9 10" key="1">
    <citation type="submission" date="2018-10" db="EMBL/GenBank/DDBJ databases">
        <authorList>
            <person name="Chen W.-M."/>
        </authorList>
    </citation>
    <scope>NUCLEOTIDE SEQUENCE [LARGE SCALE GENOMIC DNA]</scope>
    <source>
        <strain evidence="9 10">THS-13</strain>
    </source>
</reference>
<dbReference type="FunCoup" id="A0A3N0V166">
    <property type="interactions" value="445"/>
</dbReference>
<evidence type="ECO:0000256" key="6">
    <source>
        <dbReference type="ARBA" id="ARBA00022825"/>
    </source>
</evidence>
<comment type="caution">
    <text evidence="9">The sequence shown here is derived from an EMBL/GenBank/DDBJ whole genome shotgun (WGS) entry which is preliminary data.</text>
</comment>
<dbReference type="Proteomes" id="UP000282106">
    <property type="component" value="Unassembled WGS sequence"/>
</dbReference>
<protein>
    <recommendedName>
        <fullName evidence="3">prolyl oligopeptidase</fullName>
        <ecNumber evidence="3">3.4.21.26</ecNumber>
    </recommendedName>
</protein>
<gene>
    <name evidence="9" type="ORF">ED208_15820</name>
</gene>
<keyword evidence="6" id="KW-0720">Serine protease</keyword>
<evidence type="ECO:0000256" key="1">
    <source>
        <dbReference type="ARBA" id="ARBA00001070"/>
    </source>
</evidence>
<feature type="domain" description="Peptidase S9A N-terminal" evidence="8">
    <location>
        <begin position="12"/>
        <end position="419"/>
    </location>
</feature>
<dbReference type="PANTHER" id="PTHR42881">
    <property type="entry name" value="PROLYL ENDOPEPTIDASE"/>
    <property type="match status" value="1"/>
</dbReference>
<comment type="similarity">
    <text evidence="2">Belongs to the peptidase S9A family.</text>
</comment>
<evidence type="ECO:0000256" key="2">
    <source>
        <dbReference type="ARBA" id="ARBA00005228"/>
    </source>
</evidence>
<dbReference type="InterPro" id="IPR029058">
    <property type="entry name" value="AB_hydrolase_fold"/>
</dbReference>
<keyword evidence="10" id="KW-1185">Reference proteome</keyword>
<dbReference type="EMBL" id="RJVO01000009">
    <property type="protein sequence ID" value="ROH86500.1"/>
    <property type="molecule type" value="Genomic_DNA"/>
</dbReference>
<dbReference type="AlphaFoldDB" id="A0A3N0V166"/>
<name>A0A3N0V166_9GAMM</name>
<dbReference type="Gene3D" id="3.40.50.1820">
    <property type="entry name" value="alpha/beta hydrolase"/>
    <property type="match status" value="1"/>
</dbReference>
<evidence type="ECO:0000256" key="4">
    <source>
        <dbReference type="ARBA" id="ARBA00022670"/>
    </source>
</evidence>
<comment type="catalytic activity">
    <reaction evidence="1">
        <text>Hydrolysis of Pro-|-Xaa &gt;&gt; Ala-|-Xaa in oligopeptides.</text>
        <dbReference type="EC" id="3.4.21.26"/>
    </reaction>
</comment>
<dbReference type="GO" id="GO:0070012">
    <property type="term" value="F:oligopeptidase activity"/>
    <property type="evidence" value="ECO:0007669"/>
    <property type="project" value="TreeGrafter"/>
</dbReference>
<evidence type="ECO:0000259" key="7">
    <source>
        <dbReference type="Pfam" id="PF00326"/>
    </source>
</evidence>
<evidence type="ECO:0000313" key="9">
    <source>
        <dbReference type="EMBL" id="ROH86500.1"/>
    </source>
</evidence>
<dbReference type="InterPro" id="IPR023302">
    <property type="entry name" value="Pept_S9A_N"/>
</dbReference>